<proteinExistence type="predicted"/>
<keyword evidence="2" id="KW-1185">Reference proteome</keyword>
<dbReference type="AlphaFoldDB" id="A0AAN8HHD0"/>
<accession>A0AAN8HHD0</accession>
<dbReference type="Proteomes" id="UP001335648">
    <property type="component" value="Unassembled WGS sequence"/>
</dbReference>
<evidence type="ECO:0000313" key="2">
    <source>
        <dbReference type="Proteomes" id="UP001335648"/>
    </source>
</evidence>
<name>A0AAN8HHD0_9TELE</name>
<comment type="caution">
    <text evidence="1">The sequence shown here is derived from an EMBL/GenBank/DDBJ whole genome shotgun (WGS) entry which is preliminary data.</text>
</comment>
<gene>
    <name evidence="1" type="ORF">CesoFtcFv8_001319</name>
</gene>
<protein>
    <submittedName>
        <fullName evidence="1">Uncharacterized protein</fullName>
    </submittedName>
</protein>
<reference evidence="1 2" key="1">
    <citation type="journal article" date="2023" name="Mol. Biol. Evol.">
        <title>Genomics of Secondarily Temperate Adaptation in the Only Non-Antarctic Icefish.</title>
        <authorList>
            <person name="Rivera-Colon A.G."/>
            <person name="Rayamajhi N."/>
            <person name="Minhas B.F."/>
            <person name="Madrigal G."/>
            <person name="Bilyk K.T."/>
            <person name="Yoon V."/>
            <person name="Hune M."/>
            <person name="Gregory S."/>
            <person name="Cheng C.H.C."/>
            <person name="Catchen J.M."/>
        </authorList>
    </citation>
    <scope>NUCLEOTIDE SEQUENCE [LARGE SCALE GENOMIC DNA]</scope>
    <source>
        <strain evidence="1">JC2023a</strain>
    </source>
</reference>
<dbReference type="EMBL" id="JAULUE010002046">
    <property type="protein sequence ID" value="KAK5915756.1"/>
    <property type="molecule type" value="Genomic_DNA"/>
</dbReference>
<evidence type="ECO:0000313" key="1">
    <source>
        <dbReference type="EMBL" id="KAK5915756.1"/>
    </source>
</evidence>
<organism evidence="1 2">
    <name type="scientific">Champsocephalus esox</name>
    <name type="common">pike icefish</name>
    <dbReference type="NCBI Taxonomy" id="159716"/>
    <lineage>
        <taxon>Eukaryota</taxon>
        <taxon>Metazoa</taxon>
        <taxon>Chordata</taxon>
        <taxon>Craniata</taxon>
        <taxon>Vertebrata</taxon>
        <taxon>Euteleostomi</taxon>
        <taxon>Actinopterygii</taxon>
        <taxon>Neopterygii</taxon>
        <taxon>Teleostei</taxon>
        <taxon>Neoteleostei</taxon>
        <taxon>Acanthomorphata</taxon>
        <taxon>Eupercaria</taxon>
        <taxon>Perciformes</taxon>
        <taxon>Notothenioidei</taxon>
        <taxon>Channichthyidae</taxon>
        <taxon>Champsocephalus</taxon>
    </lineage>
</organism>
<sequence length="80" mass="8744">MPVLSALRLSPLMPHYPQVYLYTLLSVSEAFLAGGAEWCQPGKECRPRAPAEGTAPGSGPWKNCHSVFHSWLCKQLNSSS</sequence>